<evidence type="ECO:0000313" key="1">
    <source>
        <dbReference type="EMBL" id="HIU91158.1"/>
    </source>
</evidence>
<evidence type="ECO:0000313" key="2">
    <source>
        <dbReference type="Proteomes" id="UP000886852"/>
    </source>
</evidence>
<dbReference type="Proteomes" id="UP000886852">
    <property type="component" value="Unassembled WGS sequence"/>
</dbReference>
<proteinExistence type="predicted"/>
<reference evidence="1" key="2">
    <citation type="journal article" date="2021" name="PeerJ">
        <title>Extensive microbial diversity within the chicken gut microbiome revealed by metagenomics and culture.</title>
        <authorList>
            <person name="Gilroy R."/>
            <person name="Ravi A."/>
            <person name="Getino M."/>
            <person name="Pursley I."/>
            <person name="Horton D.L."/>
            <person name="Alikhan N.F."/>
            <person name="Baker D."/>
            <person name="Gharbi K."/>
            <person name="Hall N."/>
            <person name="Watson M."/>
            <person name="Adriaenssens E.M."/>
            <person name="Foster-Nyarko E."/>
            <person name="Jarju S."/>
            <person name="Secka A."/>
            <person name="Antonio M."/>
            <person name="Oren A."/>
            <person name="Chaudhuri R.R."/>
            <person name="La Ragione R."/>
            <person name="Hildebrand F."/>
            <person name="Pallen M.J."/>
        </authorList>
    </citation>
    <scope>NUCLEOTIDE SEQUENCE</scope>
    <source>
        <strain evidence="1">ChiHjej12B11-7776</strain>
    </source>
</reference>
<dbReference type="AlphaFoldDB" id="A0A9D1MY67"/>
<protein>
    <submittedName>
        <fullName evidence="1">Uncharacterized protein</fullName>
    </submittedName>
</protein>
<accession>A0A9D1MY67</accession>
<gene>
    <name evidence="1" type="ORF">IAC72_04020</name>
</gene>
<organism evidence="1 2">
    <name type="scientific">Candidatus Fimimonas merdipullorum</name>
    <dbReference type="NCBI Taxonomy" id="2840822"/>
    <lineage>
        <taxon>Bacteria</taxon>
        <taxon>Pseudomonadati</taxon>
        <taxon>Myxococcota</taxon>
        <taxon>Myxococcia</taxon>
        <taxon>Myxococcales</taxon>
        <taxon>Cystobacterineae</taxon>
        <taxon>Myxococcaceae</taxon>
        <taxon>Myxococcaceae incertae sedis</taxon>
        <taxon>Candidatus Fimimonas</taxon>
    </lineage>
</organism>
<reference evidence="1" key="1">
    <citation type="submission" date="2020-10" db="EMBL/GenBank/DDBJ databases">
        <authorList>
            <person name="Gilroy R."/>
        </authorList>
    </citation>
    <scope>NUCLEOTIDE SEQUENCE</scope>
    <source>
        <strain evidence="1">ChiHjej12B11-7776</strain>
    </source>
</reference>
<comment type="caution">
    <text evidence="1">The sequence shown here is derived from an EMBL/GenBank/DDBJ whole genome shotgun (WGS) entry which is preliminary data.</text>
</comment>
<sequence>MCLIRITEDVFDVCDRLKSVDERYKLFYNAKKRRYEVYTEDKLAFVVPFDSLDARTVEYARMTRVERAAEIFRETEW</sequence>
<dbReference type="EMBL" id="DVOC01000067">
    <property type="protein sequence ID" value="HIU91158.1"/>
    <property type="molecule type" value="Genomic_DNA"/>
</dbReference>
<name>A0A9D1MY67_9BACT</name>